<dbReference type="Pfam" id="PF08244">
    <property type="entry name" value="Glyco_hydro_32C"/>
    <property type="match status" value="1"/>
</dbReference>
<evidence type="ECO:0000313" key="8">
    <source>
        <dbReference type="Proteomes" id="UP000294558"/>
    </source>
</evidence>
<dbReference type="Pfam" id="PF00251">
    <property type="entry name" value="Glyco_hydro_32N"/>
    <property type="match status" value="1"/>
</dbReference>
<dbReference type="OrthoDB" id="9807660at2"/>
<keyword evidence="3 4" id="KW-0326">Glycosidase</keyword>
<evidence type="ECO:0000313" key="7">
    <source>
        <dbReference type="EMBL" id="TDT18226.1"/>
    </source>
</evidence>
<dbReference type="InterPro" id="IPR013148">
    <property type="entry name" value="Glyco_hydro_32_N"/>
</dbReference>
<protein>
    <submittedName>
        <fullName evidence="7">Levanase/fructan beta-fructosidase/levanbiose-producing levanase</fullName>
    </submittedName>
</protein>
<evidence type="ECO:0000256" key="2">
    <source>
        <dbReference type="ARBA" id="ARBA00022801"/>
    </source>
</evidence>
<dbReference type="RefSeq" id="WP_133870458.1">
    <property type="nucleotide sequence ID" value="NZ_SOAU01000001.1"/>
</dbReference>
<dbReference type="Gene3D" id="2.60.120.560">
    <property type="entry name" value="Exo-inulinase, domain 1"/>
    <property type="match status" value="1"/>
</dbReference>
<dbReference type="InterPro" id="IPR001362">
    <property type="entry name" value="Glyco_hydro_32"/>
</dbReference>
<proteinExistence type="inferred from homology"/>
<keyword evidence="2 4" id="KW-0378">Hydrolase</keyword>
<feature type="domain" description="Glycosyl hydrolase family 32 N-terminal" evidence="5">
    <location>
        <begin position="18"/>
        <end position="326"/>
    </location>
</feature>
<dbReference type="InterPro" id="IPR023296">
    <property type="entry name" value="Glyco_hydro_beta-prop_sf"/>
</dbReference>
<evidence type="ECO:0000256" key="4">
    <source>
        <dbReference type="RuleBase" id="RU362110"/>
    </source>
</evidence>
<evidence type="ECO:0000259" key="5">
    <source>
        <dbReference type="Pfam" id="PF00251"/>
    </source>
</evidence>
<keyword evidence="8" id="KW-1185">Reference proteome</keyword>
<dbReference type="InterPro" id="IPR013189">
    <property type="entry name" value="Glyco_hydro_32_C"/>
</dbReference>
<evidence type="ECO:0000256" key="1">
    <source>
        <dbReference type="ARBA" id="ARBA00009902"/>
    </source>
</evidence>
<evidence type="ECO:0000256" key="3">
    <source>
        <dbReference type="ARBA" id="ARBA00023295"/>
    </source>
</evidence>
<gene>
    <name evidence="7" type="ORF">BDK89_3844</name>
</gene>
<reference evidence="7 8" key="1">
    <citation type="submission" date="2019-03" db="EMBL/GenBank/DDBJ databases">
        <title>Sequencing the genomes of 1000 actinobacteria strains.</title>
        <authorList>
            <person name="Klenk H.-P."/>
        </authorList>
    </citation>
    <scope>NUCLEOTIDE SEQUENCE [LARGE SCALE GENOMIC DNA]</scope>
    <source>
        <strain evidence="7 8">DSM 18936</strain>
    </source>
</reference>
<dbReference type="SUPFAM" id="SSF49899">
    <property type="entry name" value="Concanavalin A-like lectins/glucanases"/>
    <property type="match status" value="1"/>
</dbReference>
<dbReference type="InterPro" id="IPR013320">
    <property type="entry name" value="ConA-like_dom_sf"/>
</dbReference>
<feature type="domain" description="Glycosyl hydrolase family 32 C-terminal" evidence="6">
    <location>
        <begin position="382"/>
        <end position="472"/>
    </location>
</feature>
<organism evidence="7 8">
    <name type="scientific">Ilumatobacter fluminis</name>
    <dbReference type="NCBI Taxonomy" id="467091"/>
    <lineage>
        <taxon>Bacteria</taxon>
        <taxon>Bacillati</taxon>
        <taxon>Actinomycetota</taxon>
        <taxon>Acidimicrobiia</taxon>
        <taxon>Acidimicrobiales</taxon>
        <taxon>Ilumatobacteraceae</taxon>
        <taxon>Ilumatobacter</taxon>
    </lineage>
</organism>
<dbReference type="PANTHER" id="PTHR42800">
    <property type="entry name" value="EXOINULINASE INUD (AFU_ORTHOLOGUE AFUA_5G00480)"/>
    <property type="match status" value="1"/>
</dbReference>
<comment type="caution">
    <text evidence="7">The sequence shown here is derived from an EMBL/GenBank/DDBJ whole genome shotgun (WGS) entry which is preliminary data.</text>
</comment>
<comment type="similarity">
    <text evidence="1 4">Belongs to the glycosyl hydrolase 32 family.</text>
</comment>
<dbReference type="AlphaFoldDB" id="A0A4R7I5W5"/>
<name>A0A4R7I5W5_9ACTN</name>
<dbReference type="CDD" id="cd18622">
    <property type="entry name" value="GH32_Inu-like"/>
    <property type="match status" value="1"/>
</dbReference>
<dbReference type="SUPFAM" id="SSF75005">
    <property type="entry name" value="Arabinanase/levansucrase/invertase"/>
    <property type="match status" value="1"/>
</dbReference>
<dbReference type="GO" id="GO:0005737">
    <property type="term" value="C:cytoplasm"/>
    <property type="evidence" value="ECO:0007669"/>
    <property type="project" value="TreeGrafter"/>
</dbReference>
<dbReference type="SMART" id="SM00640">
    <property type="entry name" value="Glyco_32"/>
    <property type="match status" value="1"/>
</dbReference>
<dbReference type="Gene3D" id="2.115.10.20">
    <property type="entry name" value="Glycosyl hydrolase domain, family 43"/>
    <property type="match status" value="1"/>
</dbReference>
<sequence length="486" mass="53025">MVDSVPNDAGDAHRPLVHFTARRHWINDPNGPIVHGNRRHLFFQHNPNGLEWGDISWGHAVSDDLVTWQELPVAIPVADDHMIFSGSAAALPDGSIAAFYTGHRHADDPLRVRQDQRIAVSRDGGATFEPFGADPVIDLDLVDFRDPNVFWHAPTERWVMVVSLPDRRQVIVFGSTDLVTWGECSRFGPAGATIGIWECPALFELPALDRERRFTATRWVLKIDHNPGHVSGGSGGQYFVGDFDGFTFVPDHPTTEPRWVDWGADFYGALPFAGEPPTNERTWIAWMSNWDYAHDTPTSPWRGAMSLPRRIALVERAGEHVLVQRPVDALDHPSGTATESVGSVASSGRGTARWWGDAADPTPSVVEVADAYRLRLLVGGAGVTIRLGFGGDTAVTVSFDRGAQTLTVDRSASGEYPNERFSGIHSAPVPTDGPLDLDVVVDRSSVEVFADQGAVVFTELIFPPAGRRTVTITGADPGSIRLDSLV</sequence>
<dbReference type="EMBL" id="SOAU01000001">
    <property type="protein sequence ID" value="TDT18226.1"/>
    <property type="molecule type" value="Genomic_DNA"/>
</dbReference>
<evidence type="ECO:0000259" key="6">
    <source>
        <dbReference type="Pfam" id="PF08244"/>
    </source>
</evidence>
<dbReference type="GO" id="GO:0004575">
    <property type="term" value="F:sucrose alpha-glucosidase activity"/>
    <property type="evidence" value="ECO:0007669"/>
    <property type="project" value="TreeGrafter"/>
</dbReference>
<dbReference type="PANTHER" id="PTHR42800:SF1">
    <property type="entry name" value="EXOINULINASE INUD (AFU_ORTHOLOGUE AFUA_5G00480)"/>
    <property type="match status" value="1"/>
</dbReference>
<dbReference type="Proteomes" id="UP000294558">
    <property type="component" value="Unassembled WGS sequence"/>
</dbReference>
<dbReference type="GO" id="GO:0005987">
    <property type="term" value="P:sucrose catabolic process"/>
    <property type="evidence" value="ECO:0007669"/>
    <property type="project" value="TreeGrafter"/>
</dbReference>
<accession>A0A4R7I5W5</accession>